<keyword evidence="1" id="KW-0539">Nucleus</keyword>
<dbReference type="GeneID" id="85307159"/>
<sequence length="395" mass="42244">MADDPRGGSGIPPRDNPANPQYPGPPGEEDERMSSYHLPPPPMAPAVTLPSIQDAPPSYAAGRGYGPPPDPRAAAHYSASPTNANGYPAPQGPPSYPYHPDQRPYADYYAAQGRPVSYPPPDPYGPHYGGYRQPPGPAYGQYPGDYSRVGAQQPPPQQQAAPRQRTSIACRYCRKRKIRCSGYQNTTNGKCTNCDKLRIDCVFQPVSSNSSTAFIPVSAVPGGVPPGTPLYGAYGQPLQPAGTASAPAPYAPSPSDYQHPLASPASQYPPHADERGDPGRRRHRGPEDDPGLRLPPPNPFTPDDDPRRRSPASGQNTSTPPTAYHQYQHPSGYEVDRTPTPRSNSSGHPPPQSGPGSSNIMSLGNLVDQGPPPQRHGDSGHDIDQSMLGKLNRRT</sequence>
<feature type="compositionally biased region" description="Basic and acidic residues" evidence="2">
    <location>
        <begin position="271"/>
        <end position="291"/>
    </location>
</feature>
<evidence type="ECO:0000256" key="1">
    <source>
        <dbReference type="ARBA" id="ARBA00023242"/>
    </source>
</evidence>
<dbReference type="GO" id="GO:0000981">
    <property type="term" value="F:DNA-binding transcription factor activity, RNA polymerase II-specific"/>
    <property type="evidence" value="ECO:0007669"/>
    <property type="project" value="InterPro"/>
</dbReference>
<feature type="compositionally biased region" description="Basic and acidic residues" evidence="2">
    <location>
        <begin position="375"/>
        <end position="384"/>
    </location>
</feature>
<dbReference type="Pfam" id="PF00172">
    <property type="entry name" value="Zn_clus"/>
    <property type="match status" value="1"/>
</dbReference>
<dbReference type="GO" id="GO:0008270">
    <property type="term" value="F:zinc ion binding"/>
    <property type="evidence" value="ECO:0007669"/>
    <property type="project" value="InterPro"/>
</dbReference>
<dbReference type="SUPFAM" id="SSF57701">
    <property type="entry name" value="Zn2/Cys6 DNA-binding domain"/>
    <property type="match status" value="1"/>
</dbReference>
<dbReference type="SMART" id="SM00066">
    <property type="entry name" value="GAL4"/>
    <property type="match status" value="1"/>
</dbReference>
<organism evidence="4 5">
    <name type="scientific">Phialemonium atrogriseum</name>
    <dbReference type="NCBI Taxonomy" id="1093897"/>
    <lineage>
        <taxon>Eukaryota</taxon>
        <taxon>Fungi</taxon>
        <taxon>Dikarya</taxon>
        <taxon>Ascomycota</taxon>
        <taxon>Pezizomycotina</taxon>
        <taxon>Sordariomycetes</taxon>
        <taxon>Sordariomycetidae</taxon>
        <taxon>Cephalothecales</taxon>
        <taxon>Cephalothecaceae</taxon>
        <taxon>Phialemonium</taxon>
    </lineage>
</organism>
<dbReference type="Proteomes" id="UP001244011">
    <property type="component" value="Unassembled WGS sequence"/>
</dbReference>
<dbReference type="InterPro" id="IPR001138">
    <property type="entry name" value="Zn2Cys6_DnaBD"/>
</dbReference>
<gene>
    <name evidence="4" type="ORF">QBC33DRAFT_368003</name>
</gene>
<dbReference type="PROSITE" id="PS00463">
    <property type="entry name" value="ZN2_CY6_FUNGAL_1"/>
    <property type="match status" value="1"/>
</dbReference>
<feature type="compositionally biased region" description="Low complexity" evidence="2">
    <location>
        <begin position="125"/>
        <end position="146"/>
    </location>
</feature>
<dbReference type="InterPro" id="IPR036864">
    <property type="entry name" value="Zn2-C6_fun-type_DNA-bd_sf"/>
</dbReference>
<keyword evidence="5" id="KW-1185">Reference proteome</keyword>
<proteinExistence type="predicted"/>
<protein>
    <submittedName>
        <fullName evidence="4">C6 zinc finger domain-containing protein</fullName>
    </submittedName>
</protein>
<feature type="compositionally biased region" description="Polar residues" evidence="2">
    <location>
        <begin position="312"/>
        <end position="321"/>
    </location>
</feature>
<dbReference type="EMBL" id="MU839004">
    <property type="protein sequence ID" value="KAK1768972.1"/>
    <property type="molecule type" value="Genomic_DNA"/>
</dbReference>
<accession>A0AAJ0FIL8</accession>
<feature type="region of interest" description="Disordered" evidence="2">
    <location>
        <begin position="240"/>
        <end position="395"/>
    </location>
</feature>
<evidence type="ECO:0000259" key="3">
    <source>
        <dbReference type="PROSITE" id="PS50048"/>
    </source>
</evidence>
<dbReference type="RefSeq" id="XP_060285185.1">
    <property type="nucleotide sequence ID" value="XM_060423972.1"/>
</dbReference>
<dbReference type="PROSITE" id="PS50048">
    <property type="entry name" value="ZN2_CY6_FUNGAL_2"/>
    <property type="match status" value="1"/>
</dbReference>
<name>A0AAJ0FIL8_9PEZI</name>
<evidence type="ECO:0000313" key="5">
    <source>
        <dbReference type="Proteomes" id="UP001244011"/>
    </source>
</evidence>
<dbReference type="Gene3D" id="4.10.240.10">
    <property type="entry name" value="Zn(2)-C6 fungal-type DNA-binding domain"/>
    <property type="match status" value="1"/>
</dbReference>
<evidence type="ECO:0000256" key="2">
    <source>
        <dbReference type="SAM" id="MobiDB-lite"/>
    </source>
</evidence>
<evidence type="ECO:0000313" key="4">
    <source>
        <dbReference type="EMBL" id="KAK1768972.1"/>
    </source>
</evidence>
<feature type="region of interest" description="Disordered" evidence="2">
    <location>
        <begin position="1"/>
        <end position="163"/>
    </location>
</feature>
<dbReference type="AlphaFoldDB" id="A0AAJ0FIL8"/>
<reference evidence="4" key="1">
    <citation type="submission" date="2023-06" db="EMBL/GenBank/DDBJ databases">
        <title>Genome-scale phylogeny and comparative genomics of the fungal order Sordariales.</title>
        <authorList>
            <consortium name="Lawrence Berkeley National Laboratory"/>
            <person name="Hensen N."/>
            <person name="Bonometti L."/>
            <person name="Westerberg I."/>
            <person name="Brannstrom I.O."/>
            <person name="Guillou S."/>
            <person name="Cros-Aarteil S."/>
            <person name="Calhoun S."/>
            <person name="Haridas S."/>
            <person name="Kuo A."/>
            <person name="Mondo S."/>
            <person name="Pangilinan J."/>
            <person name="Riley R."/>
            <person name="Labutti K."/>
            <person name="Andreopoulos B."/>
            <person name="Lipzen A."/>
            <person name="Chen C."/>
            <person name="Yanf M."/>
            <person name="Daum C."/>
            <person name="Ng V."/>
            <person name="Clum A."/>
            <person name="Steindorff A."/>
            <person name="Ohm R."/>
            <person name="Martin F."/>
            <person name="Silar P."/>
            <person name="Natvig D."/>
            <person name="Lalanne C."/>
            <person name="Gautier V."/>
            <person name="Ament-Velasquez S.L."/>
            <person name="Kruys A."/>
            <person name="Hutchinson M.I."/>
            <person name="Powell A.J."/>
            <person name="Barry K."/>
            <person name="Miller A.N."/>
            <person name="Grigoriev I.V."/>
            <person name="Debuchy R."/>
            <person name="Gladieux P."/>
            <person name="Thoren M.H."/>
            <person name="Johannesson H."/>
        </authorList>
    </citation>
    <scope>NUCLEOTIDE SEQUENCE</scope>
    <source>
        <strain evidence="4">8032-3</strain>
    </source>
</reference>
<dbReference type="CDD" id="cd00067">
    <property type="entry name" value="GAL4"/>
    <property type="match status" value="1"/>
</dbReference>
<comment type="caution">
    <text evidence="4">The sequence shown here is derived from an EMBL/GenBank/DDBJ whole genome shotgun (WGS) entry which is preliminary data.</text>
</comment>
<feature type="domain" description="Zn(2)-C6 fungal-type" evidence="3">
    <location>
        <begin position="169"/>
        <end position="203"/>
    </location>
</feature>